<evidence type="ECO:0000313" key="4">
    <source>
        <dbReference type="Proteomes" id="UP000665020"/>
    </source>
</evidence>
<dbReference type="NCBIfam" id="TIGR02669">
    <property type="entry name" value="SpoIID_LytB"/>
    <property type="match status" value="1"/>
</dbReference>
<feature type="transmembrane region" description="Helical" evidence="1">
    <location>
        <begin position="6"/>
        <end position="29"/>
    </location>
</feature>
<dbReference type="GO" id="GO:0030288">
    <property type="term" value="C:outer membrane-bounded periplasmic space"/>
    <property type="evidence" value="ECO:0007669"/>
    <property type="project" value="TreeGrafter"/>
</dbReference>
<keyword evidence="1" id="KW-1133">Transmembrane helix</keyword>
<dbReference type="InterPro" id="IPR013486">
    <property type="entry name" value="SpoIID/LytB"/>
</dbReference>
<organism evidence="3 4">
    <name type="scientific">Iocasia fonsfrigidae</name>
    <dbReference type="NCBI Taxonomy" id="2682810"/>
    <lineage>
        <taxon>Bacteria</taxon>
        <taxon>Bacillati</taxon>
        <taxon>Bacillota</taxon>
        <taxon>Clostridia</taxon>
        <taxon>Halanaerobiales</taxon>
        <taxon>Halanaerobiaceae</taxon>
        <taxon>Iocasia</taxon>
    </lineage>
</organism>
<dbReference type="EMBL" id="CP046640">
    <property type="protein sequence ID" value="QTL96877.1"/>
    <property type="molecule type" value="Genomic_DNA"/>
</dbReference>
<dbReference type="PANTHER" id="PTHR30032:SF4">
    <property type="entry name" value="AMIDASE ENHANCER"/>
    <property type="match status" value="1"/>
</dbReference>
<dbReference type="InterPro" id="IPR051922">
    <property type="entry name" value="Bact_Sporulation_Assoc"/>
</dbReference>
<keyword evidence="1" id="KW-0472">Membrane</keyword>
<dbReference type="Proteomes" id="UP000665020">
    <property type="component" value="Chromosome"/>
</dbReference>
<evidence type="ECO:0000313" key="3">
    <source>
        <dbReference type="EMBL" id="QTL96877.1"/>
    </source>
</evidence>
<sequence length="317" mass="35748">MSIRTAYYMIICIFIILIILPMLLLHGVFRGQDGDGSILLKVYKHQSDQIEKMLLDEYLRGVLAAEMPALYHMEALKAQAVAARTYTVKQLPAYGGPGCRENPAADISTDYRSNQAWLSENEMKEKWGFISYFYNWARINRAVEQTEGEVLVYNEKVIDAVYHANSGGQTEDSTFVWGEMHPYLQSVSSPYDQERSENYLNTFYFGVDELRAKLGLSGEDSSPFIELTHRSSSGRVIELTAGDKKITGNDFRSLLGLTSNKFEISRTGDIFTITVFGKGHGVGMSQDGADGYARAGYNYRQILEHYYPGTKIGRLKK</sequence>
<dbReference type="InterPro" id="IPR013693">
    <property type="entry name" value="SpoIID/LytB_N"/>
</dbReference>
<keyword evidence="4" id="KW-1185">Reference proteome</keyword>
<dbReference type="Pfam" id="PF08486">
    <property type="entry name" value="SpoIID"/>
    <property type="match status" value="1"/>
</dbReference>
<proteinExistence type="predicted"/>
<accession>A0A8A7KDA4</accession>
<reference evidence="3" key="1">
    <citation type="submission" date="2019-12" db="EMBL/GenBank/DDBJ databases">
        <authorList>
            <person name="zhang j."/>
            <person name="sun C.M."/>
        </authorList>
    </citation>
    <scope>NUCLEOTIDE SEQUENCE</scope>
    <source>
        <strain evidence="3">NS-1</strain>
    </source>
</reference>
<dbReference type="NCBIfam" id="TIGR02870">
    <property type="entry name" value="spore_II_D"/>
    <property type="match status" value="1"/>
</dbReference>
<protein>
    <submittedName>
        <fullName evidence="3">Stage II sporulation protein D</fullName>
    </submittedName>
</protein>
<dbReference type="GO" id="GO:0030435">
    <property type="term" value="P:sporulation resulting in formation of a cellular spore"/>
    <property type="evidence" value="ECO:0007669"/>
    <property type="project" value="InterPro"/>
</dbReference>
<evidence type="ECO:0000259" key="2">
    <source>
        <dbReference type="Pfam" id="PF08486"/>
    </source>
</evidence>
<dbReference type="RefSeq" id="WP_230868556.1">
    <property type="nucleotide sequence ID" value="NZ_CP046640.1"/>
</dbReference>
<keyword evidence="1" id="KW-0812">Transmembrane</keyword>
<name>A0A8A7KDA4_9FIRM</name>
<dbReference type="InterPro" id="IPR014225">
    <property type="entry name" value="Spore_II_D_firmicutes"/>
</dbReference>
<feature type="domain" description="Sporulation stage II protein D amidase enhancer LytB N-terminal" evidence="2">
    <location>
        <begin position="44"/>
        <end position="153"/>
    </location>
</feature>
<dbReference type="AlphaFoldDB" id="A0A8A7KDA4"/>
<dbReference type="KEGG" id="ifn:GM661_02245"/>
<dbReference type="PANTHER" id="PTHR30032">
    <property type="entry name" value="N-ACETYLMURAMOYL-L-ALANINE AMIDASE-RELATED"/>
    <property type="match status" value="1"/>
</dbReference>
<gene>
    <name evidence="3" type="primary">spoIID</name>
    <name evidence="3" type="ORF">GM661_02245</name>
</gene>
<evidence type="ECO:0000256" key="1">
    <source>
        <dbReference type="SAM" id="Phobius"/>
    </source>
</evidence>